<dbReference type="Proteomes" id="UP000238707">
    <property type="component" value="Unassembled WGS sequence"/>
</dbReference>
<proteinExistence type="predicted"/>
<feature type="transmembrane region" description="Helical" evidence="1">
    <location>
        <begin position="12"/>
        <end position="29"/>
    </location>
</feature>
<keyword evidence="3" id="KW-1185">Reference proteome</keyword>
<name>A0A2S7VP33_9VIBR</name>
<protein>
    <submittedName>
        <fullName evidence="2">Uncharacterized protein</fullName>
    </submittedName>
</protein>
<organism evidence="2 3">
    <name type="scientific">Vibrio chagasii</name>
    <dbReference type="NCBI Taxonomy" id="170679"/>
    <lineage>
        <taxon>Bacteria</taxon>
        <taxon>Pseudomonadati</taxon>
        <taxon>Pseudomonadota</taxon>
        <taxon>Gammaproteobacteria</taxon>
        <taxon>Vibrionales</taxon>
        <taxon>Vibrionaceae</taxon>
        <taxon>Vibrio</taxon>
    </lineage>
</organism>
<gene>
    <name evidence="2" type="ORF">BTO10_03725</name>
</gene>
<comment type="caution">
    <text evidence="2">The sequence shown here is derived from an EMBL/GenBank/DDBJ whole genome shotgun (WGS) entry which is preliminary data.</text>
</comment>
<keyword evidence="1" id="KW-1133">Transmembrane helix</keyword>
<dbReference type="AlphaFoldDB" id="A0A2S7VP33"/>
<dbReference type="RefSeq" id="WP_105023609.1">
    <property type="nucleotide sequence ID" value="NZ_MSCI01000001.1"/>
</dbReference>
<feature type="transmembrane region" description="Helical" evidence="1">
    <location>
        <begin position="41"/>
        <end position="62"/>
    </location>
</feature>
<sequence length="157" mass="17983">MKFLDDFEWEYKDFIFIVCVLVNMFASLIKDVVNIFGLENVEWLILGLKVISTILGTVYAVWKFLRLKPKRIIIASDDWDLNVENVNRKIFSKYIPKSLHKKGEKPLFDIKIENDDGSLSDVDIESSIDNKGGIILRGTTGGNVPDNRFILTLRSLS</sequence>
<dbReference type="EMBL" id="MSCI01000001">
    <property type="protein sequence ID" value="PQJ63913.1"/>
    <property type="molecule type" value="Genomic_DNA"/>
</dbReference>
<evidence type="ECO:0000313" key="3">
    <source>
        <dbReference type="Proteomes" id="UP000238707"/>
    </source>
</evidence>
<accession>A0A2S7VP33</accession>
<keyword evidence="1" id="KW-0812">Transmembrane</keyword>
<evidence type="ECO:0000256" key="1">
    <source>
        <dbReference type="SAM" id="Phobius"/>
    </source>
</evidence>
<reference evidence="2 3" key="1">
    <citation type="submission" date="2016-12" db="EMBL/GenBank/DDBJ databases">
        <title>Diversity of luminous bacteria.</title>
        <authorList>
            <person name="Yoshizawa S."/>
            <person name="Kogure K."/>
        </authorList>
    </citation>
    <scope>NUCLEOTIDE SEQUENCE [LARGE SCALE GENOMIC DNA]</scope>
    <source>
        <strain evidence="2 3">LC2-408</strain>
    </source>
</reference>
<keyword evidence="1" id="KW-0472">Membrane</keyword>
<evidence type="ECO:0000313" key="2">
    <source>
        <dbReference type="EMBL" id="PQJ63913.1"/>
    </source>
</evidence>